<dbReference type="GO" id="GO:0006635">
    <property type="term" value="P:fatty acid beta-oxidation"/>
    <property type="evidence" value="ECO:0007669"/>
    <property type="project" value="TreeGrafter"/>
</dbReference>
<dbReference type="InterPro" id="IPR016039">
    <property type="entry name" value="Thiolase-like"/>
</dbReference>
<feature type="active site" description="Proton acceptor" evidence="4">
    <location>
        <position position="379"/>
    </location>
</feature>
<proteinExistence type="inferred from homology"/>
<feature type="active site" description="Acyl-thioester intermediate" evidence="4">
    <location>
        <position position="83"/>
    </location>
</feature>
<evidence type="ECO:0000256" key="1">
    <source>
        <dbReference type="ARBA" id="ARBA00010982"/>
    </source>
</evidence>
<feature type="active site" description="Proton acceptor" evidence="4">
    <location>
        <position position="349"/>
    </location>
</feature>
<dbReference type="PANTHER" id="PTHR18919">
    <property type="entry name" value="ACETYL-COA C-ACYLTRANSFERASE"/>
    <property type="match status" value="1"/>
</dbReference>
<dbReference type="PROSITE" id="PS00099">
    <property type="entry name" value="THIOLASE_3"/>
    <property type="match status" value="1"/>
</dbReference>
<dbReference type="InterPro" id="IPR002155">
    <property type="entry name" value="Thiolase"/>
</dbReference>
<dbReference type="InterPro" id="IPR020617">
    <property type="entry name" value="Thiolase_C"/>
</dbReference>
<dbReference type="NCBIfam" id="TIGR01930">
    <property type="entry name" value="AcCoA-C-Actrans"/>
    <property type="match status" value="1"/>
</dbReference>
<feature type="domain" description="Thiolase N-terminal" evidence="6">
    <location>
        <begin position="2"/>
        <end position="262"/>
    </location>
</feature>
<comment type="similarity">
    <text evidence="1 5">Belongs to the thiolase-like superfamily. Thiolase family.</text>
</comment>
<dbReference type="EMBL" id="JQSG02000001">
    <property type="protein sequence ID" value="OBS10673.1"/>
    <property type="molecule type" value="Genomic_DNA"/>
</dbReference>
<dbReference type="InterPro" id="IPR020613">
    <property type="entry name" value="Thiolase_CS"/>
</dbReference>
<protein>
    <submittedName>
        <fullName evidence="8">Acetyl-CoA acetyltransferase</fullName>
    </submittedName>
</protein>
<evidence type="ECO:0000256" key="3">
    <source>
        <dbReference type="ARBA" id="ARBA00023315"/>
    </source>
</evidence>
<evidence type="ECO:0000256" key="5">
    <source>
        <dbReference type="RuleBase" id="RU003557"/>
    </source>
</evidence>
<dbReference type="InterPro" id="IPR020616">
    <property type="entry name" value="Thiolase_N"/>
</dbReference>
<name>A0A1A6C7X8_9GAMM</name>
<evidence type="ECO:0000313" key="9">
    <source>
        <dbReference type="Proteomes" id="UP000029273"/>
    </source>
</evidence>
<dbReference type="PIRSF" id="PIRSF000429">
    <property type="entry name" value="Ac-CoA_Ac_transf"/>
    <property type="match status" value="1"/>
</dbReference>
<dbReference type="GO" id="GO:0003985">
    <property type="term" value="F:acetyl-CoA C-acetyltransferase activity"/>
    <property type="evidence" value="ECO:0007669"/>
    <property type="project" value="TreeGrafter"/>
</dbReference>
<evidence type="ECO:0000313" key="8">
    <source>
        <dbReference type="EMBL" id="OBS10673.1"/>
    </source>
</evidence>
<feature type="domain" description="Thiolase C-terminal" evidence="7">
    <location>
        <begin position="271"/>
        <end position="391"/>
    </location>
</feature>
<organism evidence="8 9">
    <name type="scientific">Acidihalobacter prosperus</name>
    <dbReference type="NCBI Taxonomy" id="160660"/>
    <lineage>
        <taxon>Bacteria</taxon>
        <taxon>Pseudomonadati</taxon>
        <taxon>Pseudomonadota</taxon>
        <taxon>Gammaproteobacteria</taxon>
        <taxon>Chromatiales</taxon>
        <taxon>Ectothiorhodospiraceae</taxon>
        <taxon>Acidihalobacter</taxon>
    </lineage>
</organism>
<evidence type="ECO:0000259" key="6">
    <source>
        <dbReference type="Pfam" id="PF00108"/>
    </source>
</evidence>
<dbReference type="CDD" id="cd00751">
    <property type="entry name" value="thiolase"/>
    <property type="match status" value="1"/>
</dbReference>
<keyword evidence="9" id="KW-1185">Reference proteome</keyword>
<evidence type="ECO:0000259" key="7">
    <source>
        <dbReference type="Pfam" id="PF02803"/>
    </source>
</evidence>
<dbReference type="Pfam" id="PF02803">
    <property type="entry name" value="Thiolase_C"/>
    <property type="match status" value="1"/>
</dbReference>
<evidence type="ECO:0000256" key="2">
    <source>
        <dbReference type="ARBA" id="ARBA00022679"/>
    </source>
</evidence>
<dbReference type="Proteomes" id="UP000029273">
    <property type="component" value="Unassembled WGS sequence"/>
</dbReference>
<dbReference type="InterPro" id="IPR020610">
    <property type="entry name" value="Thiolase_AS"/>
</dbReference>
<dbReference type="SUPFAM" id="SSF53901">
    <property type="entry name" value="Thiolase-like"/>
    <property type="match status" value="2"/>
</dbReference>
<keyword evidence="2 5" id="KW-0808">Transferase</keyword>
<gene>
    <name evidence="8" type="ORF">Thpro_020389</name>
</gene>
<evidence type="ECO:0000256" key="4">
    <source>
        <dbReference type="PIRSR" id="PIRSR000429-1"/>
    </source>
</evidence>
<reference evidence="8 9" key="1">
    <citation type="journal article" date="2014" name="Genome Announc.">
        <title>Draft Genome Sequence of the Iron-Oxidizing, Acidophilic, and Halotolerant 'Thiobacillus prosperus' Type Strain DSM 5130.</title>
        <authorList>
            <person name="Ossandon F.J."/>
            <person name="Cardenas J.P."/>
            <person name="Corbett M."/>
            <person name="Quatrini R."/>
            <person name="Holmes D.S."/>
            <person name="Watkin E."/>
        </authorList>
    </citation>
    <scope>NUCLEOTIDE SEQUENCE [LARGE SCALE GENOMIC DNA]</scope>
    <source>
        <strain evidence="8 9">DSM 5130</strain>
    </source>
</reference>
<dbReference type="Gene3D" id="3.40.47.10">
    <property type="match status" value="2"/>
</dbReference>
<accession>A0A1A6C7X8</accession>
<dbReference type="AlphaFoldDB" id="A0A1A6C7X8"/>
<dbReference type="PANTHER" id="PTHR18919:SF107">
    <property type="entry name" value="ACETYL-COA ACETYLTRANSFERASE, CYTOSOLIC"/>
    <property type="match status" value="1"/>
</dbReference>
<comment type="caution">
    <text evidence="8">The sequence shown here is derived from an EMBL/GenBank/DDBJ whole genome shotgun (WGS) entry which is preliminary data.</text>
</comment>
<dbReference type="Pfam" id="PF00108">
    <property type="entry name" value="Thiolase_N"/>
    <property type="match status" value="1"/>
</dbReference>
<keyword evidence="3 5" id="KW-0012">Acyltransferase</keyword>
<dbReference type="PROSITE" id="PS00737">
    <property type="entry name" value="THIOLASE_2"/>
    <property type="match status" value="1"/>
</dbReference>
<sequence length="400" mass="41911">MSGARTPFVDYRGALSAASPTDLGIKAARGLFGRGRLAPEEVDAVIVGNMAQASYDAYMMPRHVGLYAGVPVSAPALMVQRVCATGLELLTQAADTIALGRARAVLCVAAESMSRNPLTNYTHRQMAGEPPVYRDFLWEALHDSACKLDMGGTAERLAMRYGIDRVMADAYASRSFARALAAREGGWFDEELVTLSDEDFECPGLEPRQLRLHESTIVDRDTHLRASSPATLAGLKPAFGGIQTAGNSAGICDGAAATLVVSGAMAKKRGRPLARLLASTTVGVDPAEMGIGPVPAIRRLLESHDLDLADIDCIEINEAFAAQVLACAQALDIDAARLNVHGGAIALGHPLAATGLRLAITCARELSCSGGRYGIVAACVGGGQGMALLLENTGAWPVEL</sequence>